<comment type="subcellular location">
    <subcellularLocation>
        <location evidence="1">Membrane</location>
        <topology evidence="1">Multi-pass membrane protein</topology>
    </subcellularLocation>
</comment>
<dbReference type="AlphaFoldDB" id="A0A7M7SY53"/>
<dbReference type="Pfam" id="PF07690">
    <property type="entry name" value="MFS_1"/>
    <property type="match status" value="1"/>
</dbReference>
<keyword evidence="3" id="KW-0472">Membrane</keyword>
<reference evidence="6" key="1">
    <citation type="submission" date="2015-02" db="EMBL/GenBank/DDBJ databases">
        <title>Genome sequencing for Strongylocentrotus purpuratus.</title>
        <authorList>
            <person name="Murali S."/>
            <person name="Liu Y."/>
            <person name="Vee V."/>
            <person name="English A."/>
            <person name="Wang M."/>
            <person name="Skinner E."/>
            <person name="Han Y."/>
            <person name="Muzny D.M."/>
            <person name="Worley K.C."/>
            <person name="Gibbs R.A."/>
        </authorList>
    </citation>
    <scope>NUCLEOTIDE SEQUENCE</scope>
</reference>
<evidence type="ECO:0000259" key="4">
    <source>
        <dbReference type="PROSITE" id="PS50850"/>
    </source>
</evidence>
<evidence type="ECO:0000256" key="2">
    <source>
        <dbReference type="SAM" id="MobiDB-lite"/>
    </source>
</evidence>
<dbReference type="Proteomes" id="UP000007110">
    <property type="component" value="Unassembled WGS sequence"/>
</dbReference>
<feature type="transmembrane region" description="Helical" evidence="3">
    <location>
        <begin position="159"/>
        <end position="186"/>
    </location>
</feature>
<dbReference type="CDD" id="cd17352">
    <property type="entry name" value="MFS_MCT_SLC16"/>
    <property type="match status" value="1"/>
</dbReference>
<feature type="transmembrane region" description="Helical" evidence="3">
    <location>
        <begin position="198"/>
        <end position="219"/>
    </location>
</feature>
<feature type="transmembrane region" description="Helical" evidence="3">
    <location>
        <begin position="105"/>
        <end position="123"/>
    </location>
</feature>
<dbReference type="GO" id="GO:0008028">
    <property type="term" value="F:monocarboxylic acid transmembrane transporter activity"/>
    <property type="evidence" value="ECO:0000318"/>
    <property type="project" value="GO_Central"/>
</dbReference>
<evidence type="ECO:0000313" key="6">
    <source>
        <dbReference type="Proteomes" id="UP000007110"/>
    </source>
</evidence>
<dbReference type="PROSITE" id="PS50850">
    <property type="entry name" value="MFS"/>
    <property type="match status" value="1"/>
</dbReference>
<protein>
    <recommendedName>
        <fullName evidence="4">Major facilitator superfamily (MFS) profile domain-containing protein</fullName>
    </recommendedName>
</protein>
<dbReference type="Gene3D" id="1.20.1250.20">
    <property type="entry name" value="MFS general substrate transporter like domains"/>
    <property type="match status" value="1"/>
</dbReference>
<dbReference type="InterPro" id="IPR011701">
    <property type="entry name" value="MFS"/>
</dbReference>
<feature type="transmembrane region" description="Helical" evidence="3">
    <location>
        <begin position="358"/>
        <end position="383"/>
    </location>
</feature>
<feature type="transmembrane region" description="Helical" evidence="3">
    <location>
        <begin position="225"/>
        <end position="245"/>
    </location>
</feature>
<feature type="transmembrane region" description="Helical" evidence="3">
    <location>
        <begin position="485"/>
        <end position="506"/>
    </location>
</feature>
<keyword evidence="6" id="KW-1185">Reference proteome</keyword>
<feature type="region of interest" description="Disordered" evidence="2">
    <location>
        <begin position="256"/>
        <end position="279"/>
    </location>
</feature>
<dbReference type="PANTHER" id="PTHR11360">
    <property type="entry name" value="MONOCARBOXYLATE TRANSPORTER"/>
    <property type="match status" value="1"/>
</dbReference>
<sequence>MGSRTKEFANYSKLSRIEEEIGKFRNGAVKRKKVTAHAQNGGEIQSSEKKTSRSSPQAFHAPDGGYGWFILLAAHCTLIFREGIAKCLGVFLPTFRSYFDVSTSLIGWISSICVTFADFTGLISGPLCRRFGCKPVAMVGGFFAGLGLTLAAFTVEVSQLAICLAISGIGLGLSLTPSLTMVGHYFDKRYSLANGLSYAGSGVGILVLAPVAQVLIDIYTWRGGLMILGALGFHVSVCGALLRPLRVDQRSDRRRKDKIEYKSVENNGPLSPNDRFEDSHTKSSELIEMQHVEQSESGDRYEDRARLLEDAEDPGDPIVTDSDEYSNKLETHDEDEDEAKSRANRCISVLGLSLFKDVFFVILVIVQFCGRFVYMGWLIYLIPHAEEKGIAPLEATFIASIAGVSNIVTRAGHGLIVDYKLLTAAQLLTIGSFVSALPMLLDPVLNDYASLMVGSLTYGAASGVFFPIAVVVIKQSIGMERFPNALGWSYGFAGVGRMSAGFITGWLFDHFGSYDQAFILLGLIQSFATVLLFVFLYISKSPEGRKK</sequence>
<dbReference type="GeneID" id="592016"/>
<feature type="transmembrane region" description="Helical" evidence="3">
    <location>
        <begin position="518"/>
        <end position="538"/>
    </location>
</feature>
<name>A0A7M7SY53_STRPU</name>
<dbReference type="PANTHER" id="PTHR11360:SF303">
    <property type="entry name" value="MAJOR FACILITATOR SUPERFAMILY (MFS) PROFILE DOMAIN-CONTAINING PROTEIN"/>
    <property type="match status" value="1"/>
</dbReference>
<evidence type="ECO:0000256" key="1">
    <source>
        <dbReference type="ARBA" id="ARBA00004141"/>
    </source>
</evidence>
<feature type="transmembrane region" description="Helical" evidence="3">
    <location>
        <begin position="389"/>
        <end position="409"/>
    </location>
</feature>
<dbReference type="OrthoDB" id="410267at2759"/>
<keyword evidence="3" id="KW-1133">Transmembrane helix</keyword>
<dbReference type="OMA" id="RFEDSHT"/>
<evidence type="ECO:0000313" key="5">
    <source>
        <dbReference type="EnsemblMetazoa" id="XP_030839859"/>
    </source>
</evidence>
<keyword evidence="3" id="KW-0812">Transmembrane</keyword>
<accession>A0A7M7SY53</accession>
<dbReference type="RefSeq" id="XP_030839859.1">
    <property type="nucleotide sequence ID" value="XM_030983999.1"/>
</dbReference>
<feature type="region of interest" description="Disordered" evidence="2">
    <location>
        <begin position="35"/>
        <end position="57"/>
    </location>
</feature>
<dbReference type="InterPro" id="IPR020846">
    <property type="entry name" value="MFS_dom"/>
</dbReference>
<feature type="transmembrane region" description="Helical" evidence="3">
    <location>
        <begin position="421"/>
        <end position="441"/>
    </location>
</feature>
<dbReference type="InterPro" id="IPR050327">
    <property type="entry name" value="Proton-linked_MCT"/>
</dbReference>
<dbReference type="FunCoup" id="A0A7M7SY53">
    <property type="interactions" value="73"/>
</dbReference>
<feature type="transmembrane region" description="Helical" evidence="3">
    <location>
        <begin position="453"/>
        <end position="473"/>
    </location>
</feature>
<dbReference type="InterPro" id="IPR036259">
    <property type="entry name" value="MFS_trans_sf"/>
</dbReference>
<reference evidence="5" key="2">
    <citation type="submission" date="2021-01" db="UniProtKB">
        <authorList>
            <consortium name="EnsemblMetazoa"/>
        </authorList>
    </citation>
    <scope>IDENTIFICATION</scope>
</reference>
<feature type="transmembrane region" description="Helical" evidence="3">
    <location>
        <begin position="135"/>
        <end position="153"/>
    </location>
</feature>
<dbReference type="EnsemblMetazoa" id="XM_030983999">
    <property type="protein sequence ID" value="XP_030839859"/>
    <property type="gene ID" value="LOC592016"/>
</dbReference>
<feature type="region of interest" description="Disordered" evidence="2">
    <location>
        <begin position="312"/>
        <end position="337"/>
    </location>
</feature>
<evidence type="ECO:0000256" key="3">
    <source>
        <dbReference type="SAM" id="Phobius"/>
    </source>
</evidence>
<organism evidence="5 6">
    <name type="scientific">Strongylocentrotus purpuratus</name>
    <name type="common">Purple sea urchin</name>
    <dbReference type="NCBI Taxonomy" id="7668"/>
    <lineage>
        <taxon>Eukaryota</taxon>
        <taxon>Metazoa</taxon>
        <taxon>Echinodermata</taxon>
        <taxon>Eleutherozoa</taxon>
        <taxon>Echinozoa</taxon>
        <taxon>Echinoidea</taxon>
        <taxon>Euechinoidea</taxon>
        <taxon>Echinacea</taxon>
        <taxon>Camarodonta</taxon>
        <taxon>Echinidea</taxon>
        <taxon>Strongylocentrotidae</taxon>
        <taxon>Strongylocentrotus</taxon>
    </lineage>
</organism>
<feature type="domain" description="Major facilitator superfamily (MFS) profile" evidence="4">
    <location>
        <begin position="69"/>
        <end position="540"/>
    </location>
</feature>
<dbReference type="KEGG" id="spu:592016"/>
<proteinExistence type="predicted"/>
<dbReference type="InParanoid" id="A0A7M7SY53"/>
<dbReference type="SUPFAM" id="SSF103473">
    <property type="entry name" value="MFS general substrate transporter"/>
    <property type="match status" value="1"/>
</dbReference>
<dbReference type="GO" id="GO:0005886">
    <property type="term" value="C:plasma membrane"/>
    <property type="evidence" value="ECO:0000318"/>
    <property type="project" value="GO_Central"/>
</dbReference>